<comment type="caution">
    <text evidence="2">The sequence shown here is derived from an EMBL/GenBank/DDBJ whole genome shotgun (WGS) entry which is preliminary data.</text>
</comment>
<sequence length="107" mass="12426">MGQKYEDANTHTEAWRFIRANAREKQDEVCIQVITLNKWMKHYEKLLTEDRQEYRIEIEHNINNEGEPVKVTPESVKKAITNLKNGRASGPEGIPAELLKTGTEKLY</sequence>
<keyword evidence="3" id="KW-1185">Reference proteome</keyword>
<dbReference type="Proteomes" id="UP001516400">
    <property type="component" value="Unassembled WGS sequence"/>
</dbReference>
<dbReference type="AlphaFoldDB" id="A0ABD2N9Q2"/>
<accession>A0ABD2N9Q2</accession>
<evidence type="ECO:0000313" key="2">
    <source>
        <dbReference type="EMBL" id="KAL3275418.1"/>
    </source>
</evidence>
<organism evidence="2 3">
    <name type="scientific">Cryptolaemus montrouzieri</name>
    <dbReference type="NCBI Taxonomy" id="559131"/>
    <lineage>
        <taxon>Eukaryota</taxon>
        <taxon>Metazoa</taxon>
        <taxon>Ecdysozoa</taxon>
        <taxon>Arthropoda</taxon>
        <taxon>Hexapoda</taxon>
        <taxon>Insecta</taxon>
        <taxon>Pterygota</taxon>
        <taxon>Neoptera</taxon>
        <taxon>Endopterygota</taxon>
        <taxon>Coleoptera</taxon>
        <taxon>Polyphaga</taxon>
        <taxon>Cucujiformia</taxon>
        <taxon>Coccinelloidea</taxon>
        <taxon>Coccinellidae</taxon>
        <taxon>Scymninae</taxon>
        <taxon>Scymnini</taxon>
        <taxon>Cryptolaemus</taxon>
    </lineage>
</organism>
<reference evidence="2 3" key="1">
    <citation type="journal article" date="2021" name="BMC Biol.">
        <title>Horizontally acquired antibacterial genes associated with adaptive radiation of ladybird beetles.</title>
        <authorList>
            <person name="Li H.S."/>
            <person name="Tang X.F."/>
            <person name="Huang Y.H."/>
            <person name="Xu Z.Y."/>
            <person name="Chen M.L."/>
            <person name="Du X.Y."/>
            <person name="Qiu B.Y."/>
            <person name="Chen P.T."/>
            <person name="Zhang W."/>
            <person name="Slipinski A."/>
            <person name="Escalona H.E."/>
            <person name="Waterhouse R.M."/>
            <person name="Zwick A."/>
            <person name="Pang H."/>
        </authorList>
    </citation>
    <scope>NUCLEOTIDE SEQUENCE [LARGE SCALE GENOMIC DNA]</scope>
    <source>
        <strain evidence="2">SYSU2018</strain>
    </source>
</reference>
<evidence type="ECO:0000256" key="1">
    <source>
        <dbReference type="SAM" id="MobiDB-lite"/>
    </source>
</evidence>
<name>A0ABD2N9Q2_9CUCU</name>
<proteinExistence type="predicted"/>
<dbReference type="EMBL" id="JABFTP020000083">
    <property type="protein sequence ID" value="KAL3275418.1"/>
    <property type="molecule type" value="Genomic_DNA"/>
</dbReference>
<evidence type="ECO:0000313" key="3">
    <source>
        <dbReference type="Proteomes" id="UP001516400"/>
    </source>
</evidence>
<feature type="non-terminal residue" evidence="2">
    <location>
        <position position="107"/>
    </location>
</feature>
<feature type="region of interest" description="Disordered" evidence="1">
    <location>
        <begin position="87"/>
        <end position="107"/>
    </location>
</feature>
<protein>
    <submittedName>
        <fullName evidence="2">Uncharacterized protein</fullName>
    </submittedName>
</protein>
<gene>
    <name evidence="2" type="ORF">HHI36_020180</name>
</gene>